<organism evidence="9 10">
    <name type="scientific">Thermoflavimicrobium daqui</name>
    <dbReference type="NCBI Taxonomy" id="2137476"/>
    <lineage>
        <taxon>Bacteria</taxon>
        <taxon>Bacillati</taxon>
        <taxon>Bacillota</taxon>
        <taxon>Bacilli</taxon>
        <taxon>Bacillales</taxon>
        <taxon>Thermoactinomycetaceae</taxon>
        <taxon>Thermoflavimicrobium</taxon>
    </lineage>
</organism>
<dbReference type="Proteomes" id="UP000251213">
    <property type="component" value="Unassembled WGS sequence"/>
</dbReference>
<evidence type="ECO:0000313" key="9">
    <source>
        <dbReference type="EMBL" id="RAL22616.1"/>
    </source>
</evidence>
<keyword evidence="5 7" id="KW-0663">Pyridoxal phosphate</keyword>
<keyword evidence="4 7" id="KW-0808">Transferase</keyword>
<protein>
    <recommendedName>
        <fullName evidence="7">Histidinol-phosphate aminotransferase</fullName>
        <ecNumber evidence="7">2.6.1.9</ecNumber>
    </recommendedName>
    <alternativeName>
        <fullName evidence="7">Imidazole acetol-phosphate transaminase</fullName>
    </alternativeName>
</protein>
<reference evidence="9 10" key="1">
    <citation type="submission" date="2018-06" db="EMBL/GenBank/DDBJ databases">
        <title>Thermoflavimicrobium daqus sp. nov., a thermophilic microbe isolated from Moutai-flavour Daqu.</title>
        <authorList>
            <person name="Wang X."/>
            <person name="Zhou H."/>
        </authorList>
    </citation>
    <scope>NUCLEOTIDE SEQUENCE [LARGE SCALE GENOMIC DNA]</scope>
    <source>
        <strain evidence="9 10">FBKL4.011</strain>
    </source>
</reference>
<name>A0A364K2I8_9BACL</name>
<dbReference type="RefSeq" id="WP_113659619.1">
    <property type="nucleotide sequence ID" value="NZ_KZ845670.1"/>
</dbReference>
<evidence type="ECO:0000256" key="6">
    <source>
        <dbReference type="ARBA" id="ARBA00023102"/>
    </source>
</evidence>
<dbReference type="InterPro" id="IPR015421">
    <property type="entry name" value="PyrdxlP-dep_Trfase_major"/>
</dbReference>
<dbReference type="CDD" id="cd00609">
    <property type="entry name" value="AAT_like"/>
    <property type="match status" value="1"/>
</dbReference>
<evidence type="ECO:0000259" key="8">
    <source>
        <dbReference type="Pfam" id="PF00155"/>
    </source>
</evidence>
<dbReference type="GO" id="GO:0004400">
    <property type="term" value="F:histidinol-phosphate transaminase activity"/>
    <property type="evidence" value="ECO:0007669"/>
    <property type="project" value="UniProtKB-UniRule"/>
</dbReference>
<comment type="cofactor">
    <cofactor evidence="1 7">
        <name>pyridoxal 5'-phosphate</name>
        <dbReference type="ChEBI" id="CHEBI:597326"/>
    </cofactor>
</comment>
<feature type="modified residue" description="N6-(pyridoxal phosphate)lysine" evidence="7">
    <location>
        <position position="222"/>
    </location>
</feature>
<feature type="domain" description="Aminotransferase class I/classII large" evidence="8">
    <location>
        <begin position="30"/>
        <end position="352"/>
    </location>
</feature>
<evidence type="ECO:0000256" key="4">
    <source>
        <dbReference type="ARBA" id="ARBA00022679"/>
    </source>
</evidence>
<comment type="pathway">
    <text evidence="7">Amino-acid biosynthesis; L-histidine biosynthesis; L-histidine from 5-phospho-alpha-D-ribose 1-diphosphate: step 7/9.</text>
</comment>
<keyword evidence="3 7" id="KW-0032">Aminotransferase</keyword>
<dbReference type="NCBIfam" id="TIGR01141">
    <property type="entry name" value="hisC"/>
    <property type="match status" value="1"/>
</dbReference>
<dbReference type="HAMAP" id="MF_01023">
    <property type="entry name" value="HisC_aminotrans_2"/>
    <property type="match status" value="1"/>
</dbReference>
<evidence type="ECO:0000256" key="5">
    <source>
        <dbReference type="ARBA" id="ARBA00022898"/>
    </source>
</evidence>
<keyword evidence="6 7" id="KW-0368">Histidine biosynthesis</keyword>
<dbReference type="SUPFAM" id="SSF53383">
    <property type="entry name" value="PLP-dependent transferases"/>
    <property type="match status" value="1"/>
</dbReference>
<dbReference type="UniPathway" id="UPA00031">
    <property type="reaction ID" value="UER00012"/>
</dbReference>
<keyword evidence="7" id="KW-0028">Amino-acid biosynthesis</keyword>
<evidence type="ECO:0000313" key="10">
    <source>
        <dbReference type="Proteomes" id="UP000251213"/>
    </source>
</evidence>
<gene>
    <name evidence="7" type="primary">hisC</name>
    <name evidence="9" type="ORF">DL897_13165</name>
</gene>
<proteinExistence type="inferred from homology"/>
<dbReference type="AlphaFoldDB" id="A0A364K2I8"/>
<keyword evidence="10" id="KW-1185">Reference proteome</keyword>
<dbReference type="PANTHER" id="PTHR43643">
    <property type="entry name" value="HISTIDINOL-PHOSPHATE AMINOTRANSFERASE 2"/>
    <property type="match status" value="1"/>
</dbReference>
<dbReference type="Gene3D" id="3.40.640.10">
    <property type="entry name" value="Type I PLP-dependent aspartate aminotransferase-like (Major domain)"/>
    <property type="match status" value="1"/>
</dbReference>
<evidence type="ECO:0000256" key="3">
    <source>
        <dbReference type="ARBA" id="ARBA00022576"/>
    </source>
</evidence>
<comment type="similarity">
    <text evidence="7">Belongs to the class-II pyridoxal-phosphate-dependent aminotransferase family. Histidinol-phosphate aminotransferase subfamily.</text>
</comment>
<dbReference type="InterPro" id="IPR015422">
    <property type="entry name" value="PyrdxlP-dep_Trfase_small"/>
</dbReference>
<sequence length="366" mass="40817">MKPKTSIEGLAVYQPGKNPEDVMEELGLKHIIKLSSNENPYGCSSQVFTALQDMKDQFHLYPDGASLKLKEKLAEHLEVDSRRLIVGNGSDEIIQMVCRAYLEPGAEAVIADLSFSRYETGIQIEGATPIKVPLKEGTHDLEAMLQAITDQTRIVFVCNPNNPTGTIVRESELSAFLDQIPEHVLVVLDEAYYEYVMDSSYPDSISLLDYNPQILILRTFSKIYGLASLRVGYGITHPEVIESLERVREPFNVNALGQAAAIAALEDQSFVTYCRYQNRRGIEKITNKLEELGLKYFPAHGNFIFFDTGIPAEEAFQFLLHRGLIIRAGFGETVLRATVGKEDENQQLVEALEALIKSKRGLASNA</sequence>
<reference evidence="9 10" key="2">
    <citation type="submission" date="2018-06" db="EMBL/GenBank/DDBJ databases">
        <authorList>
            <person name="Zhirakovskaya E."/>
        </authorList>
    </citation>
    <scope>NUCLEOTIDE SEQUENCE [LARGE SCALE GENOMIC DNA]</scope>
    <source>
        <strain evidence="9 10">FBKL4.011</strain>
    </source>
</reference>
<dbReference type="GO" id="GO:0000105">
    <property type="term" value="P:L-histidine biosynthetic process"/>
    <property type="evidence" value="ECO:0007669"/>
    <property type="project" value="UniProtKB-UniRule"/>
</dbReference>
<dbReference type="PANTHER" id="PTHR43643:SF3">
    <property type="entry name" value="HISTIDINOL-PHOSPHATE AMINOTRANSFERASE"/>
    <property type="match status" value="1"/>
</dbReference>
<evidence type="ECO:0000256" key="2">
    <source>
        <dbReference type="ARBA" id="ARBA00011738"/>
    </source>
</evidence>
<comment type="catalytic activity">
    <reaction evidence="7">
        <text>L-histidinol phosphate + 2-oxoglutarate = 3-(imidazol-4-yl)-2-oxopropyl phosphate + L-glutamate</text>
        <dbReference type="Rhea" id="RHEA:23744"/>
        <dbReference type="ChEBI" id="CHEBI:16810"/>
        <dbReference type="ChEBI" id="CHEBI:29985"/>
        <dbReference type="ChEBI" id="CHEBI:57766"/>
        <dbReference type="ChEBI" id="CHEBI:57980"/>
        <dbReference type="EC" id="2.6.1.9"/>
    </reaction>
</comment>
<dbReference type="EMBL" id="QJKK01000008">
    <property type="protein sequence ID" value="RAL22616.1"/>
    <property type="molecule type" value="Genomic_DNA"/>
</dbReference>
<dbReference type="InterPro" id="IPR004839">
    <property type="entry name" value="Aminotransferase_I/II_large"/>
</dbReference>
<dbReference type="OrthoDB" id="9813612at2"/>
<accession>A0A364K2I8</accession>
<dbReference type="InterPro" id="IPR050106">
    <property type="entry name" value="HistidinolP_aminotransfase"/>
</dbReference>
<dbReference type="InterPro" id="IPR005861">
    <property type="entry name" value="HisP_aminotrans"/>
</dbReference>
<evidence type="ECO:0000256" key="7">
    <source>
        <dbReference type="HAMAP-Rule" id="MF_01023"/>
    </source>
</evidence>
<dbReference type="InterPro" id="IPR015424">
    <property type="entry name" value="PyrdxlP-dep_Trfase"/>
</dbReference>
<evidence type="ECO:0000256" key="1">
    <source>
        <dbReference type="ARBA" id="ARBA00001933"/>
    </source>
</evidence>
<comment type="caution">
    <text evidence="9">The sequence shown here is derived from an EMBL/GenBank/DDBJ whole genome shotgun (WGS) entry which is preliminary data.</text>
</comment>
<dbReference type="Pfam" id="PF00155">
    <property type="entry name" value="Aminotran_1_2"/>
    <property type="match status" value="1"/>
</dbReference>
<dbReference type="GO" id="GO:0030170">
    <property type="term" value="F:pyridoxal phosphate binding"/>
    <property type="evidence" value="ECO:0007669"/>
    <property type="project" value="InterPro"/>
</dbReference>
<dbReference type="Gene3D" id="3.90.1150.10">
    <property type="entry name" value="Aspartate Aminotransferase, domain 1"/>
    <property type="match status" value="1"/>
</dbReference>
<dbReference type="EC" id="2.6.1.9" evidence="7"/>
<comment type="subunit">
    <text evidence="2 7">Homodimer.</text>
</comment>